<protein>
    <submittedName>
        <fullName evidence="1">Uncharacterized protein</fullName>
    </submittedName>
</protein>
<reference evidence="1 2" key="1">
    <citation type="submission" date="2023-07" db="EMBL/GenBank/DDBJ databases">
        <title>Genomic Encyclopedia of Type Strains, Phase IV (KMG-IV): sequencing the most valuable type-strain genomes for metagenomic binning, comparative biology and taxonomic classification.</title>
        <authorList>
            <person name="Goeker M."/>
        </authorList>
    </citation>
    <scope>NUCLEOTIDE SEQUENCE [LARGE SCALE GENOMIC DNA]</scope>
    <source>
        <strain evidence="1 2">NIO-1023</strain>
    </source>
</reference>
<sequence length="30" mass="3255">MSEIPSGKDTDAVAHLPASFTFDLTRGKDF</sequence>
<dbReference type="EMBL" id="JAURUR010000029">
    <property type="protein sequence ID" value="MDP9766472.1"/>
    <property type="molecule type" value="Genomic_DNA"/>
</dbReference>
<gene>
    <name evidence="1" type="ORF">QO006_003939</name>
</gene>
<evidence type="ECO:0000313" key="1">
    <source>
        <dbReference type="EMBL" id="MDP9766472.1"/>
    </source>
</evidence>
<dbReference type="Proteomes" id="UP001232163">
    <property type="component" value="Unassembled WGS sequence"/>
</dbReference>
<proteinExistence type="predicted"/>
<accession>A0ABT9MIQ9</accession>
<organism evidence="1 2">
    <name type="scientific">Deinococcus enclensis</name>
    <dbReference type="NCBI Taxonomy" id="1049582"/>
    <lineage>
        <taxon>Bacteria</taxon>
        <taxon>Thermotogati</taxon>
        <taxon>Deinococcota</taxon>
        <taxon>Deinococci</taxon>
        <taxon>Deinococcales</taxon>
        <taxon>Deinococcaceae</taxon>
        <taxon>Deinococcus</taxon>
    </lineage>
</organism>
<comment type="caution">
    <text evidence="1">The sequence shown here is derived from an EMBL/GenBank/DDBJ whole genome shotgun (WGS) entry which is preliminary data.</text>
</comment>
<evidence type="ECO:0000313" key="2">
    <source>
        <dbReference type="Proteomes" id="UP001232163"/>
    </source>
</evidence>
<name>A0ABT9MIQ9_9DEIO</name>
<keyword evidence="2" id="KW-1185">Reference proteome</keyword>